<dbReference type="InterPro" id="IPR003764">
    <property type="entry name" value="GlcNAc_6-P_deAcase"/>
</dbReference>
<evidence type="ECO:0000313" key="10">
    <source>
        <dbReference type="EMBL" id="PIY32704.1"/>
    </source>
</evidence>
<protein>
    <submittedName>
        <fullName evidence="10">N-acetylglucosamine-6-phosphate deacetylase</fullName>
    </submittedName>
</protein>
<feature type="binding site" evidence="7">
    <location>
        <begin position="228"/>
        <end position="229"/>
    </location>
    <ligand>
        <name>substrate</name>
    </ligand>
</feature>
<dbReference type="GO" id="GO:0006046">
    <property type="term" value="P:N-acetylglucosamine catabolic process"/>
    <property type="evidence" value="ECO:0007669"/>
    <property type="project" value="TreeGrafter"/>
</dbReference>
<evidence type="ECO:0000256" key="3">
    <source>
        <dbReference type="ARBA" id="ARBA00022801"/>
    </source>
</evidence>
<reference evidence="10 11" key="1">
    <citation type="submission" date="2017-09" db="EMBL/GenBank/DDBJ databases">
        <title>Depth-based differentiation of microbial function through sediment-hosted aquifers and enrichment of novel symbionts in the deep terrestrial subsurface.</title>
        <authorList>
            <person name="Probst A.J."/>
            <person name="Ladd B."/>
            <person name="Jarett J.K."/>
            <person name="Geller-Mcgrath D.E."/>
            <person name="Sieber C.M."/>
            <person name="Emerson J.B."/>
            <person name="Anantharaman K."/>
            <person name="Thomas B.C."/>
            <person name="Malmstrom R."/>
            <person name="Stieglmeier M."/>
            <person name="Klingl A."/>
            <person name="Woyke T."/>
            <person name="Ryan C.M."/>
            <person name="Banfield J.F."/>
        </authorList>
    </citation>
    <scope>NUCLEOTIDE SEQUENCE [LARGE SCALE GENOMIC DNA]</scope>
    <source>
        <strain evidence="10">CG_4_10_14_3_um_filter_34_13</strain>
    </source>
</reference>
<dbReference type="InterPro" id="IPR032466">
    <property type="entry name" value="Metal_Hydrolase"/>
</dbReference>
<evidence type="ECO:0000256" key="8">
    <source>
        <dbReference type="PIRSR" id="PIRSR038994-3"/>
    </source>
</evidence>
<gene>
    <name evidence="10" type="primary">nagA</name>
    <name evidence="10" type="ORF">COZ07_04835</name>
</gene>
<dbReference type="InterPro" id="IPR006680">
    <property type="entry name" value="Amidohydro-rel"/>
</dbReference>
<comment type="cofactor">
    <cofactor evidence="8">
        <name>a divalent metal cation</name>
        <dbReference type="ChEBI" id="CHEBI:60240"/>
    </cofactor>
    <text evidence="8">Binds 1 divalent metal cation per subunit.</text>
</comment>
<comment type="similarity">
    <text evidence="1 5">Belongs to the metallo-dependent hydrolases superfamily. NagA family.</text>
</comment>
<accession>A0A2M7PQS2</accession>
<organism evidence="10 11">
    <name type="scientific">Candidatus Infernicultor aquiphilus</name>
    <dbReference type="NCBI Taxonomy" id="1805029"/>
    <lineage>
        <taxon>Bacteria</taxon>
        <taxon>Pseudomonadati</taxon>
        <taxon>Atribacterota</taxon>
        <taxon>Candidatus Phoenicimicrobiia</taxon>
        <taxon>Candidatus Pheonicimicrobiales</taxon>
        <taxon>Candidatus Phoenicimicrobiaceae</taxon>
        <taxon>Candidatus Infernicultor</taxon>
    </lineage>
</organism>
<evidence type="ECO:0000313" key="11">
    <source>
        <dbReference type="Proteomes" id="UP000230646"/>
    </source>
</evidence>
<dbReference type="GO" id="GO:0046872">
    <property type="term" value="F:metal ion binding"/>
    <property type="evidence" value="ECO:0007669"/>
    <property type="project" value="UniProtKB-KW"/>
</dbReference>
<evidence type="ECO:0000256" key="4">
    <source>
        <dbReference type="ARBA" id="ARBA00023277"/>
    </source>
</evidence>
<evidence type="ECO:0000256" key="5">
    <source>
        <dbReference type="PIRNR" id="PIRNR038994"/>
    </source>
</evidence>
<feature type="binding site" evidence="7">
    <location>
        <begin position="316"/>
        <end position="318"/>
    </location>
    <ligand>
        <name>substrate</name>
    </ligand>
</feature>
<feature type="binding site" evidence="8">
    <location>
        <position position="138"/>
    </location>
    <ligand>
        <name>Zn(2+)</name>
        <dbReference type="ChEBI" id="CHEBI:29105"/>
    </ligand>
</feature>
<evidence type="ECO:0000256" key="7">
    <source>
        <dbReference type="PIRSR" id="PIRSR038994-2"/>
    </source>
</evidence>
<evidence type="ECO:0000259" key="9">
    <source>
        <dbReference type="Pfam" id="PF01979"/>
    </source>
</evidence>
<evidence type="ECO:0000256" key="1">
    <source>
        <dbReference type="ARBA" id="ARBA00010716"/>
    </source>
</evidence>
<proteinExistence type="inferred from homology"/>
<sequence>MINQNKRTAILHGTIVTPFQLLEDRIIIIEKGKIIAITDRKEDLAILKNVEIIEAQNKFIVPGYIDIHVHGGGGSDVMDGEYEAIKQVATTHSRFGTTAFLPTTMAMTKDKIIKSLKSIHEARLKGTGTAEILGIHLEGPYINPEKKGAQKEEDIKKVSVEEFLEFNQASGNLIRLVTIAPEMPGAIDFIRWLHQQGIIVSVGHSNATYKQVQEGIQAGLSQVTHIFNAMRGLHHREPGVVGAALSSPKLIVEMIADGIHLHPMVLKMLTQIKESEKLVLITDAMRATGFKEGTYDLGGQEVMVTQGQAKLKNGTLAGSVLTMDKAVKNLVTKVGISLLNAVQMASYNPAKCLGIDDKKGSLELYKDADIVILNKNLETELTMVAGKVVYRRKEI</sequence>
<feature type="binding site" evidence="7">
    <location>
        <position position="260"/>
    </location>
    <ligand>
        <name>substrate</name>
    </ligand>
</feature>
<comment type="caution">
    <text evidence="10">The sequence shown here is derived from an EMBL/GenBank/DDBJ whole genome shotgun (WGS) entry which is preliminary data.</text>
</comment>
<feature type="binding site" evidence="8">
    <location>
        <position position="204"/>
    </location>
    <ligand>
        <name>Zn(2+)</name>
        <dbReference type="ChEBI" id="CHEBI:29105"/>
    </ligand>
</feature>
<dbReference type="EMBL" id="PFKO01000176">
    <property type="protein sequence ID" value="PIY32704.1"/>
    <property type="molecule type" value="Genomic_DNA"/>
</dbReference>
<dbReference type="Proteomes" id="UP000230646">
    <property type="component" value="Unassembled WGS sequence"/>
</dbReference>
<feature type="active site" description="Proton donor/acceptor" evidence="6">
    <location>
        <position position="283"/>
    </location>
</feature>
<evidence type="ECO:0000256" key="2">
    <source>
        <dbReference type="ARBA" id="ARBA00022723"/>
    </source>
</evidence>
<feature type="domain" description="Amidohydrolase-related" evidence="9">
    <location>
        <begin position="59"/>
        <end position="389"/>
    </location>
</feature>
<dbReference type="GO" id="GO:0008448">
    <property type="term" value="F:N-acetylglucosamine-6-phosphate deacetylase activity"/>
    <property type="evidence" value="ECO:0007669"/>
    <property type="project" value="InterPro"/>
</dbReference>
<feature type="binding site" evidence="7">
    <location>
        <position position="149"/>
    </location>
    <ligand>
        <name>substrate</name>
    </ligand>
</feature>
<dbReference type="InterPro" id="IPR011059">
    <property type="entry name" value="Metal-dep_hydrolase_composite"/>
</dbReference>
<dbReference type="NCBIfam" id="TIGR00221">
    <property type="entry name" value="nagA"/>
    <property type="match status" value="1"/>
</dbReference>
<feature type="binding site" evidence="8">
    <location>
        <position position="225"/>
    </location>
    <ligand>
        <name>Zn(2+)</name>
        <dbReference type="ChEBI" id="CHEBI:29105"/>
    </ligand>
</feature>
<dbReference type="Gene3D" id="3.20.20.140">
    <property type="entry name" value="Metal-dependent hydrolases"/>
    <property type="match status" value="1"/>
</dbReference>
<keyword evidence="4 5" id="KW-0119">Carbohydrate metabolism</keyword>
<dbReference type="SUPFAM" id="SSF51556">
    <property type="entry name" value="Metallo-dependent hydrolases"/>
    <property type="match status" value="1"/>
</dbReference>
<feature type="binding site" evidence="7">
    <location>
        <position position="236"/>
    </location>
    <ligand>
        <name>substrate</name>
    </ligand>
</feature>
<dbReference type="AlphaFoldDB" id="A0A2M7PQS2"/>
<dbReference type="PANTHER" id="PTHR11113:SF14">
    <property type="entry name" value="N-ACETYLGLUCOSAMINE-6-PHOSPHATE DEACETYLASE"/>
    <property type="match status" value="1"/>
</dbReference>
<dbReference type="CDD" id="cd00854">
    <property type="entry name" value="NagA"/>
    <property type="match status" value="1"/>
</dbReference>
<keyword evidence="2 8" id="KW-0479">Metal-binding</keyword>
<name>A0A2M7PQS2_9BACT</name>
<keyword evidence="3 5" id="KW-0378">Hydrolase</keyword>
<dbReference type="SUPFAM" id="SSF51338">
    <property type="entry name" value="Composite domain of metallo-dependent hydrolases"/>
    <property type="match status" value="1"/>
</dbReference>
<dbReference type="Gene3D" id="2.30.40.10">
    <property type="entry name" value="Urease, subunit C, domain 1"/>
    <property type="match status" value="1"/>
</dbReference>
<dbReference type="Pfam" id="PF01979">
    <property type="entry name" value="Amidohydro_1"/>
    <property type="match status" value="1"/>
</dbReference>
<dbReference type="PANTHER" id="PTHR11113">
    <property type="entry name" value="N-ACETYLGLUCOSAMINE-6-PHOSPHATE DEACETYLASE"/>
    <property type="match status" value="1"/>
</dbReference>
<dbReference type="PIRSF" id="PIRSF038994">
    <property type="entry name" value="NagA"/>
    <property type="match status" value="1"/>
</dbReference>
<dbReference type="FunFam" id="3.20.20.140:FF:000004">
    <property type="entry name" value="N-acetylglucosamine-6-phosphate deacetylase"/>
    <property type="match status" value="1"/>
</dbReference>
<evidence type="ECO:0000256" key="6">
    <source>
        <dbReference type="PIRSR" id="PIRSR038994-1"/>
    </source>
</evidence>